<dbReference type="InterPro" id="IPR019734">
    <property type="entry name" value="TPR_rpt"/>
</dbReference>
<dbReference type="SUPFAM" id="SSF56601">
    <property type="entry name" value="beta-lactamase/transpeptidase-like"/>
    <property type="match status" value="1"/>
</dbReference>
<reference evidence="3 4" key="1">
    <citation type="submission" date="2019-12" db="EMBL/GenBank/DDBJ databases">
        <title>Novel species isolated from a subtropical stream in China.</title>
        <authorList>
            <person name="Lu H."/>
        </authorList>
    </citation>
    <scope>NUCLEOTIDE SEQUENCE [LARGE SCALE GENOMIC DNA]</scope>
    <source>
        <strain evidence="3 4">FT127W</strain>
    </source>
</reference>
<dbReference type="Pfam" id="PF00144">
    <property type="entry name" value="Beta-lactamase"/>
    <property type="match status" value="1"/>
</dbReference>
<dbReference type="PROSITE" id="PS50005">
    <property type="entry name" value="TPR"/>
    <property type="match status" value="1"/>
</dbReference>
<evidence type="ECO:0000256" key="1">
    <source>
        <dbReference type="PROSITE-ProRule" id="PRU00339"/>
    </source>
</evidence>
<comment type="caution">
    <text evidence="3">The sequence shown here is derived from an EMBL/GenBank/DDBJ whole genome shotgun (WGS) entry which is preliminary data.</text>
</comment>
<dbReference type="PANTHER" id="PTHR46825">
    <property type="entry name" value="D-ALANYL-D-ALANINE-CARBOXYPEPTIDASE/ENDOPEPTIDASE AMPH"/>
    <property type="match status" value="1"/>
</dbReference>
<feature type="repeat" description="TPR" evidence="1">
    <location>
        <begin position="396"/>
        <end position="429"/>
    </location>
</feature>
<dbReference type="AlphaFoldDB" id="A0A7X4HEM4"/>
<proteinExistence type="predicted"/>
<dbReference type="Gene3D" id="3.40.710.10">
    <property type="entry name" value="DD-peptidase/beta-lactamase superfamily"/>
    <property type="match status" value="1"/>
</dbReference>
<gene>
    <name evidence="3" type="ORF">GTP77_21210</name>
</gene>
<evidence type="ECO:0000259" key="2">
    <source>
        <dbReference type="Pfam" id="PF00144"/>
    </source>
</evidence>
<protein>
    <submittedName>
        <fullName evidence="3">Serine hydrolase</fullName>
    </submittedName>
</protein>
<dbReference type="PANTHER" id="PTHR46825:SF9">
    <property type="entry name" value="BETA-LACTAMASE-RELATED DOMAIN-CONTAINING PROTEIN"/>
    <property type="match status" value="1"/>
</dbReference>
<dbReference type="Proteomes" id="UP000450676">
    <property type="component" value="Unassembled WGS sequence"/>
</dbReference>
<dbReference type="InterPro" id="IPR012338">
    <property type="entry name" value="Beta-lactam/transpept-like"/>
</dbReference>
<organism evidence="3 4">
    <name type="scientific">Pseudoduganella aquatica</name>
    <dbReference type="NCBI Taxonomy" id="2660641"/>
    <lineage>
        <taxon>Bacteria</taxon>
        <taxon>Pseudomonadati</taxon>
        <taxon>Pseudomonadota</taxon>
        <taxon>Betaproteobacteria</taxon>
        <taxon>Burkholderiales</taxon>
        <taxon>Oxalobacteraceae</taxon>
        <taxon>Telluria group</taxon>
        <taxon>Pseudoduganella</taxon>
    </lineage>
</organism>
<feature type="domain" description="Beta-lactamase-related" evidence="2">
    <location>
        <begin position="11"/>
        <end position="297"/>
    </location>
</feature>
<name>A0A7X4HEM4_9BURK</name>
<dbReference type="InterPro" id="IPR050491">
    <property type="entry name" value="AmpC-like"/>
</dbReference>
<dbReference type="GO" id="GO:0016787">
    <property type="term" value="F:hydrolase activity"/>
    <property type="evidence" value="ECO:0007669"/>
    <property type="project" value="UniProtKB-KW"/>
</dbReference>
<dbReference type="InterPro" id="IPR011990">
    <property type="entry name" value="TPR-like_helical_dom_sf"/>
</dbReference>
<keyword evidence="1" id="KW-0802">TPR repeat</keyword>
<dbReference type="Gene3D" id="1.25.40.10">
    <property type="entry name" value="Tetratricopeptide repeat domain"/>
    <property type="match status" value="1"/>
</dbReference>
<dbReference type="EMBL" id="WWCU01000028">
    <property type="protein sequence ID" value="MYN09843.1"/>
    <property type="molecule type" value="Genomic_DNA"/>
</dbReference>
<keyword evidence="4" id="KW-1185">Reference proteome</keyword>
<sequence>MGAPGKVERIDALIAGAHARGVFNGVVLVAQRGTPIYQRAIGFDSATRTRQLSMESRFPIGSITKEFNAAGIMFLVEAGKLDLDAPIAQLLPELPAWAQQIRLIDLLRYTSGLPRMHEATDEQFFLKLKEIKALAFPPGQGYIYSNANVFLQQKVIERVSGTSYMNFLRSTLLARSGSQFATPDGTVLAPPMAGSFDNDGKDTTFSQGGETLYLSAHDLYRWVSALHAGKIISLASLRRLADRYDANSESSLGMAEFDAQGIRLHRHDGSGNNYEAVANYLGTNDTTILLLSNNQNFKLGELSAAIAAILDEQPYQIPKKSIYLDIRGKLERQFDEGVAFYRDLKTNKSEHYDFAAETGDLVRTANYLMRRERFADAISILHLSLAAGDSNKQEQSGIYELLATCHSSIKQYAMASLYLNRALTLDPANTRATQALARLPK</sequence>
<evidence type="ECO:0000313" key="3">
    <source>
        <dbReference type="EMBL" id="MYN09843.1"/>
    </source>
</evidence>
<evidence type="ECO:0000313" key="4">
    <source>
        <dbReference type="Proteomes" id="UP000450676"/>
    </source>
</evidence>
<dbReference type="InterPro" id="IPR001466">
    <property type="entry name" value="Beta-lactam-related"/>
</dbReference>
<keyword evidence="3" id="KW-0378">Hydrolase</keyword>
<dbReference type="RefSeq" id="WP_223149373.1">
    <property type="nucleotide sequence ID" value="NZ_WWCU01000028.1"/>
</dbReference>
<dbReference type="SUPFAM" id="SSF48452">
    <property type="entry name" value="TPR-like"/>
    <property type="match status" value="1"/>
</dbReference>
<accession>A0A7X4HEM4</accession>